<dbReference type="GO" id="GO:0043952">
    <property type="term" value="P:protein transport by the Sec complex"/>
    <property type="evidence" value="ECO:0007669"/>
    <property type="project" value="UniProtKB-UniRule"/>
</dbReference>
<keyword evidence="7 9" id="KW-0811">Translocation</keyword>
<evidence type="ECO:0000313" key="13">
    <source>
        <dbReference type="Proteomes" id="UP000004816"/>
    </source>
</evidence>
<evidence type="ECO:0000256" key="1">
    <source>
        <dbReference type="ARBA" id="ARBA00004651"/>
    </source>
</evidence>
<keyword evidence="5 9" id="KW-0653">Protein transport</keyword>
<evidence type="ECO:0000256" key="4">
    <source>
        <dbReference type="ARBA" id="ARBA00022692"/>
    </source>
</evidence>
<dbReference type="PANTHER" id="PTHR30081:SF8">
    <property type="entry name" value="PROTEIN TRANSLOCASE SUBUNIT SECF"/>
    <property type="match status" value="1"/>
</dbReference>
<dbReference type="Proteomes" id="UP000004816">
    <property type="component" value="Unassembled WGS sequence"/>
</dbReference>
<dbReference type="GO" id="GO:0005886">
    <property type="term" value="C:plasma membrane"/>
    <property type="evidence" value="ECO:0007669"/>
    <property type="project" value="UniProtKB-SubCell"/>
</dbReference>
<keyword evidence="4 9" id="KW-0812">Transmembrane</keyword>
<dbReference type="RefSeq" id="WP_007471232.1">
    <property type="nucleotide sequence ID" value="NZ_KI391953.1"/>
</dbReference>
<evidence type="ECO:0000259" key="11">
    <source>
        <dbReference type="Pfam" id="PF02355"/>
    </source>
</evidence>
<feature type="compositionally biased region" description="Acidic residues" evidence="10">
    <location>
        <begin position="12"/>
        <end position="29"/>
    </location>
</feature>
<dbReference type="eggNOG" id="COG0341">
    <property type="taxonomic scope" value="Bacteria"/>
</dbReference>
<dbReference type="HOGENOM" id="CLU_050012_2_0_11"/>
<evidence type="ECO:0000256" key="10">
    <source>
        <dbReference type="SAM" id="MobiDB-lite"/>
    </source>
</evidence>
<sequence length="371" mass="39294">MSEKATEKEIDAVDEAELETEVDEAEEEAERGKADGRPSLFTRLYTGTGAFEIVGRRKLLSLITAGILLVCVASFVFRGFTFGIEFVGGTSISFPAEGTTDNGKIAKVIAETTGHEPVSVQTVGTGSSATVQIRTGDLNNAQTVKVTDALFEAFHPKGHDGKPSKAAVNVSSVSSSWGGEITNRALIALGVFLLAVGAYIAIRFELDMAIAALISLLFDLVVTAGVYSLVGFEVVPATVIGLLTILGFSLYDTVVVFDKVAENVRGVTRTTRRTYAELANLAMNQTMMRSINTTVIGVLPVLGLVVVAVLLLGVGTLKDLALVQLVGLISGAYSSIFVATPLLVTLKERKQEIKRHNAKVASRRRAGADAS</sequence>
<dbReference type="STRING" id="679197.HMPREF9336_02711"/>
<comment type="function">
    <text evidence="9">Part of the Sec protein translocase complex. Interacts with the SecYEG preprotein conducting channel. SecDF uses the proton motive force (PMF) to complete protein translocation after the ATP-dependent function of SecA.</text>
</comment>
<feature type="transmembrane region" description="Helical" evidence="9">
    <location>
        <begin position="181"/>
        <end position="202"/>
    </location>
</feature>
<gene>
    <name evidence="9" type="primary">secF</name>
    <name evidence="12" type="ORF">HMPREF9336_02711</name>
</gene>
<dbReference type="PANTHER" id="PTHR30081">
    <property type="entry name" value="PROTEIN-EXPORT MEMBRANE PROTEIN SEC"/>
    <property type="match status" value="1"/>
</dbReference>
<keyword evidence="3 9" id="KW-1003">Cell membrane</keyword>
<comment type="caution">
    <text evidence="12">The sequence shown here is derived from an EMBL/GenBank/DDBJ whole genome shotgun (WGS) entry which is preliminary data.</text>
</comment>
<dbReference type="InterPro" id="IPR005665">
    <property type="entry name" value="SecF_bac"/>
</dbReference>
<feature type="transmembrane region" description="Helical" evidence="9">
    <location>
        <begin position="236"/>
        <end position="257"/>
    </location>
</feature>
<feature type="transmembrane region" description="Helical" evidence="9">
    <location>
        <begin position="321"/>
        <end position="346"/>
    </location>
</feature>
<keyword evidence="8 9" id="KW-0472">Membrane</keyword>
<dbReference type="GO" id="GO:0006605">
    <property type="term" value="P:protein targeting"/>
    <property type="evidence" value="ECO:0007669"/>
    <property type="project" value="UniProtKB-UniRule"/>
</dbReference>
<feature type="region of interest" description="Disordered" evidence="10">
    <location>
        <begin position="1"/>
        <end position="34"/>
    </location>
</feature>
<dbReference type="OrthoDB" id="9774769at2"/>
<dbReference type="Gene3D" id="1.20.1640.10">
    <property type="entry name" value="Multidrug efflux transporter AcrB transmembrane domain"/>
    <property type="match status" value="1"/>
</dbReference>
<dbReference type="Pfam" id="PF02355">
    <property type="entry name" value="SecD_SecF_C"/>
    <property type="match status" value="1"/>
</dbReference>
<dbReference type="Pfam" id="PF07549">
    <property type="entry name" value="Sec_GG"/>
    <property type="match status" value="1"/>
</dbReference>
<protein>
    <recommendedName>
        <fullName evidence="9">Protein-export membrane protein SecF</fullName>
    </recommendedName>
</protein>
<dbReference type="InterPro" id="IPR022645">
    <property type="entry name" value="SecD/SecF_bac"/>
</dbReference>
<dbReference type="GO" id="GO:0065002">
    <property type="term" value="P:intracellular protein transmembrane transport"/>
    <property type="evidence" value="ECO:0007669"/>
    <property type="project" value="UniProtKB-UniRule"/>
</dbReference>
<dbReference type="NCBIfam" id="TIGR00966">
    <property type="entry name" value="transloc_SecF"/>
    <property type="match status" value="1"/>
</dbReference>
<comment type="subunit">
    <text evidence="9">Forms a complex with SecD. Part of the essential Sec protein translocation apparatus which comprises SecA, SecYEG and auxiliary proteins SecDF. Other proteins may also be involved.</text>
</comment>
<comment type="similarity">
    <text evidence="9">Belongs to the SecD/SecF family. SecF subfamily.</text>
</comment>
<evidence type="ECO:0000256" key="7">
    <source>
        <dbReference type="ARBA" id="ARBA00023010"/>
    </source>
</evidence>
<feature type="domain" description="Protein export membrane protein SecD/SecF C-terminal" evidence="11">
    <location>
        <begin position="162"/>
        <end position="348"/>
    </location>
</feature>
<dbReference type="InterPro" id="IPR022646">
    <property type="entry name" value="SecD/SecF_CS"/>
</dbReference>
<feature type="compositionally biased region" description="Basic and acidic residues" evidence="10">
    <location>
        <begin position="1"/>
        <end position="11"/>
    </location>
</feature>
<dbReference type="AlphaFoldDB" id="E5XT89"/>
<dbReference type="HAMAP" id="MF_01464_B">
    <property type="entry name" value="SecF_B"/>
    <property type="match status" value="1"/>
</dbReference>
<name>E5XT89_SEGRC</name>
<evidence type="ECO:0000256" key="6">
    <source>
        <dbReference type="ARBA" id="ARBA00022989"/>
    </source>
</evidence>
<evidence type="ECO:0000256" key="9">
    <source>
        <dbReference type="HAMAP-Rule" id="MF_01464"/>
    </source>
</evidence>
<keyword evidence="6 9" id="KW-1133">Transmembrane helix</keyword>
<proteinExistence type="inferred from homology"/>
<evidence type="ECO:0000256" key="3">
    <source>
        <dbReference type="ARBA" id="ARBA00022475"/>
    </source>
</evidence>
<keyword evidence="2 9" id="KW-0813">Transport</keyword>
<evidence type="ECO:0000256" key="2">
    <source>
        <dbReference type="ARBA" id="ARBA00022448"/>
    </source>
</evidence>
<dbReference type="InterPro" id="IPR048634">
    <property type="entry name" value="SecD_SecF_C"/>
</dbReference>
<dbReference type="InterPro" id="IPR022813">
    <property type="entry name" value="SecD/SecF_arch_bac"/>
</dbReference>
<comment type="subcellular location">
    <subcellularLocation>
        <location evidence="1 9">Cell membrane</location>
        <topology evidence="1 9">Multi-pass membrane protein</topology>
    </subcellularLocation>
</comment>
<reference evidence="12 13" key="1">
    <citation type="journal article" date="2011" name="Stand. Genomic Sci.">
        <title>High quality draft genome sequence of Segniliparus rugosus CDC 945(T)= (ATCC BAA-974(T)).</title>
        <authorList>
            <person name="Earl A.M."/>
            <person name="Desjardins C.A."/>
            <person name="Fitzgerald M.G."/>
            <person name="Arachchi H.M."/>
            <person name="Zeng Q."/>
            <person name="Mehta T."/>
            <person name="Griggs A."/>
            <person name="Birren B.W."/>
            <person name="Toney N.C."/>
            <person name="Carr J."/>
            <person name="Posey J."/>
            <person name="Butler W.R."/>
        </authorList>
    </citation>
    <scope>NUCLEOTIDE SEQUENCE [LARGE SCALE GENOMIC DNA]</scope>
    <source>
        <strain evidence="13">ATCC BAA-974 / DSM 45345 / CCUG 50838 / CIP 108380 / JCM 13579 / CDC 945</strain>
    </source>
</reference>
<dbReference type="EMBL" id="ACZI02000002">
    <property type="protein sequence ID" value="EFV12420.1"/>
    <property type="molecule type" value="Genomic_DNA"/>
</dbReference>
<feature type="transmembrane region" description="Helical" evidence="9">
    <location>
        <begin position="59"/>
        <end position="77"/>
    </location>
</feature>
<dbReference type="SUPFAM" id="SSF82866">
    <property type="entry name" value="Multidrug efflux transporter AcrB transmembrane domain"/>
    <property type="match status" value="1"/>
</dbReference>
<dbReference type="PRINTS" id="PR01755">
    <property type="entry name" value="SECFTRNLCASE"/>
</dbReference>
<accession>E5XT89</accession>
<feature type="transmembrane region" description="Helical" evidence="9">
    <location>
        <begin position="209"/>
        <end position="230"/>
    </location>
</feature>
<dbReference type="GO" id="GO:0015450">
    <property type="term" value="F:protein-transporting ATPase activity"/>
    <property type="evidence" value="ECO:0007669"/>
    <property type="project" value="InterPro"/>
</dbReference>
<keyword evidence="13" id="KW-1185">Reference proteome</keyword>
<evidence type="ECO:0000313" key="12">
    <source>
        <dbReference type="EMBL" id="EFV12420.1"/>
    </source>
</evidence>
<organism evidence="12 13">
    <name type="scientific">Segniliparus rugosus (strain ATCC BAA-974 / DSM 45345 / CCUG 50838 / CIP 108380 / JCM 13579 / CDC 945)</name>
    <dbReference type="NCBI Taxonomy" id="679197"/>
    <lineage>
        <taxon>Bacteria</taxon>
        <taxon>Bacillati</taxon>
        <taxon>Actinomycetota</taxon>
        <taxon>Actinomycetes</taxon>
        <taxon>Mycobacteriales</taxon>
        <taxon>Segniliparaceae</taxon>
        <taxon>Segniliparus</taxon>
    </lineage>
</organism>
<evidence type="ECO:0000256" key="8">
    <source>
        <dbReference type="ARBA" id="ARBA00023136"/>
    </source>
</evidence>
<evidence type="ECO:0000256" key="5">
    <source>
        <dbReference type="ARBA" id="ARBA00022927"/>
    </source>
</evidence>
<feature type="transmembrane region" description="Helical" evidence="9">
    <location>
        <begin position="293"/>
        <end position="315"/>
    </location>
</feature>